<organism evidence="4">
    <name type="scientific">marine sediment metagenome</name>
    <dbReference type="NCBI Taxonomy" id="412755"/>
    <lineage>
        <taxon>unclassified sequences</taxon>
        <taxon>metagenomes</taxon>
        <taxon>ecological metagenomes</taxon>
    </lineage>
</organism>
<evidence type="ECO:0000313" key="4">
    <source>
        <dbReference type="EMBL" id="GAF88741.1"/>
    </source>
</evidence>
<keyword evidence="1" id="KW-0949">S-adenosyl-L-methionine</keyword>
<protein>
    <recommendedName>
        <fullName evidence="3">TsaA-like domain-containing protein</fullName>
    </recommendedName>
</protein>
<dbReference type="InterPro" id="IPR036414">
    <property type="entry name" value="YaeB_N_sf"/>
</dbReference>
<dbReference type="PROSITE" id="PS51668">
    <property type="entry name" value="TSAA_2"/>
    <property type="match status" value="1"/>
</dbReference>
<dbReference type="CDD" id="cd09281">
    <property type="entry name" value="UPF0066"/>
    <property type="match status" value="1"/>
</dbReference>
<evidence type="ECO:0000256" key="1">
    <source>
        <dbReference type="ARBA" id="ARBA00022691"/>
    </source>
</evidence>
<reference evidence="4" key="1">
    <citation type="journal article" date="2014" name="Front. Microbiol.">
        <title>High frequency of phylogenetically diverse reductive dehalogenase-homologous genes in deep subseafloor sedimentary metagenomes.</title>
        <authorList>
            <person name="Kawai M."/>
            <person name="Futagami T."/>
            <person name="Toyoda A."/>
            <person name="Takaki Y."/>
            <person name="Nishi S."/>
            <person name="Hori S."/>
            <person name="Arai W."/>
            <person name="Tsubouchi T."/>
            <person name="Morono Y."/>
            <person name="Uchiyama I."/>
            <person name="Ito T."/>
            <person name="Fujiyama A."/>
            <person name="Inagaki F."/>
            <person name="Takami H."/>
        </authorList>
    </citation>
    <scope>NUCLEOTIDE SEQUENCE</scope>
    <source>
        <strain evidence="4">Expedition CK06-06</strain>
    </source>
</reference>
<evidence type="ECO:0000256" key="2">
    <source>
        <dbReference type="ARBA" id="ARBA00033753"/>
    </source>
</evidence>
<dbReference type="InterPro" id="IPR036413">
    <property type="entry name" value="YaeB-like_sf"/>
</dbReference>
<dbReference type="EMBL" id="BARS01010013">
    <property type="protein sequence ID" value="GAF88741.1"/>
    <property type="molecule type" value="Genomic_DNA"/>
</dbReference>
<evidence type="ECO:0000259" key="3">
    <source>
        <dbReference type="PROSITE" id="PS51668"/>
    </source>
</evidence>
<sequence>MPETFQIFPVGVVRKTEEATWIEIFDAYSDALLGLEGFSHIYVAFWFHENDEAEKRKVLRVHPRKDKNNPLSGVFATHSPLRPNLIGLTICKIKSIKARRIEIEDIDAFDGTPVIDIKCYIPGSVAESDIYLPAWV</sequence>
<feature type="domain" description="TsaA-like" evidence="3">
    <location>
        <begin position="7"/>
        <end position="129"/>
    </location>
</feature>
<dbReference type="Gene3D" id="2.40.30.70">
    <property type="entry name" value="YaeB-like"/>
    <property type="match status" value="1"/>
</dbReference>
<dbReference type="Pfam" id="PF01980">
    <property type="entry name" value="TrmO_N"/>
    <property type="match status" value="1"/>
</dbReference>
<comment type="caution">
    <text evidence="4">The sequence shown here is derived from an EMBL/GenBank/DDBJ whole genome shotgun (WGS) entry which is preliminary data.</text>
</comment>
<dbReference type="PANTHER" id="PTHR12818:SF0">
    <property type="entry name" value="TRNA (ADENINE(37)-N6)-METHYLTRANSFERASE"/>
    <property type="match status" value="1"/>
</dbReference>
<dbReference type="InterPro" id="IPR040372">
    <property type="entry name" value="YaeB-like"/>
</dbReference>
<dbReference type="PANTHER" id="PTHR12818">
    <property type="entry name" value="TRNA (ADENINE(37)-N6)-METHYLTRANSFERASE"/>
    <property type="match status" value="1"/>
</dbReference>
<dbReference type="NCBIfam" id="TIGR00104">
    <property type="entry name" value="tRNA_TsaA"/>
    <property type="match status" value="1"/>
</dbReference>
<proteinExistence type="inferred from homology"/>
<comment type="similarity">
    <text evidence="2">Belongs to the tRNA methyltransferase O family.</text>
</comment>
<dbReference type="SUPFAM" id="SSF118196">
    <property type="entry name" value="YaeB-like"/>
    <property type="match status" value="1"/>
</dbReference>
<dbReference type="AlphaFoldDB" id="X0TN92"/>
<accession>X0TN92</accession>
<dbReference type="InterPro" id="IPR023370">
    <property type="entry name" value="TrmO-like_N"/>
</dbReference>
<name>X0TN92_9ZZZZ</name>
<gene>
    <name evidence="4" type="ORF">S01H1_18689</name>
</gene>